<evidence type="ECO:0000313" key="1">
    <source>
        <dbReference type="EMBL" id="OAD07263.1"/>
    </source>
</evidence>
<comment type="caution">
    <text evidence="1">The sequence shown here is derived from an EMBL/GenBank/DDBJ whole genome shotgun (WGS) entry which is preliminary data.</text>
</comment>
<organism evidence="1 2">
    <name type="scientific">Mucor lusitanicus CBS 277.49</name>
    <dbReference type="NCBI Taxonomy" id="747725"/>
    <lineage>
        <taxon>Eukaryota</taxon>
        <taxon>Fungi</taxon>
        <taxon>Fungi incertae sedis</taxon>
        <taxon>Mucoromycota</taxon>
        <taxon>Mucoromycotina</taxon>
        <taxon>Mucoromycetes</taxon>
        <taxon>Mucorales</taxon>
        <taxon>Mucorineae</taxon>
        <taxon>Mucoraceae</taxon>
        <taxon>Mucor</taxon>
    </lineage>
</organism>
<dbReference type="AlphaFoldDB" id="A0A168P6W9"/>
<dbReference type="EMBL" id="AMYB01000002">
    <property type="protein sequence ID" value="OAD07263.1"/>
    <property type="molecule type" value="Genomic_DNA"/>
</dbReference>
<protein>
    <submittedName>
        <fullName evidence="1">Uncharacterized protein</fullName>
    </submittedName>
</protein>
<dbReference type="Proteomes" id="UP000077051">
    <property type="component" value="Unassembled WGS sequence"/>
</dbReference>
<name>A0A168P6W9_MUCCL</name>
<accession>A0A168P6W9</accession>
<keyword evidence="2" id="KW-1185">Reference proteome</keyword>
<proteinExistence type="predicted"/>
<dbReference type="VEuPathDB" id="FungiDB:MUCCIDRAFT_155510"/>
<sequence length="104" mass="11648">MVKILKIVKNLAKGKIKRDDADGLLTQMKSLSSDNERRILQAISDMVKRLPAISITEAFGELELTTGYLDPLSFPLLTGFDQNTKLVWPKLLQKEAKMSSSQLN</sequence>
<gene>
    <name evidence="1" type="ORF">MUCCIDRAFT_155510</name>
</gene>
<reference evidence="1 2" key="1">
    <citation type="submission" date="2015-06" db="EMBL/GenBank/DDBJ databases">
        <title>Expansion of signal transduction pathways in fungi by whole-genome duplication.</title>
        <authorList>
            <consortium name="DOE Joint Genome Institute"/>
            <person name="Corrochano L.M."/>
            <person name="Kuo A."/>
            <person name="Marcet-Houben M."/>
            <person name="Polaino S."/>
            <person name="Salamov A."/>
            <person name="Villalobos J.M."/>
            <person name="Alvarez M.I."/>
            <person name="Avalos J."/>
            <person name="Benito E.P."/>
            <person name="Benoit I."/>
            <person name="Burger G."/>
            <person name="Camino L.P."/>
            <person name="Canovas D."/>
            <person name="Cerda-Olmedo E."/>
            <person name="Cheng J.-F."/>
            <person name="Dominguez A."/>
            <person name="Elias M."/>
            <person name="Eslava A.P."/>
            <person name="Glaser F."/>
            <person name="Grimwood J."/>
            <person name="Gutierrez G."/>
            <person name="Heitman J."/>
            <person name="Henrissat B."/>
            <person name="Iturriaga E.A."/>
            <person name="Lang B.F."/>
            <person name="Lavin J.L."/>
            <person name="Lee S."/>
            <person name="Li W."/>
            <person name="Lindquist E."/>
            <person name="Lopez-Garcia S."/>
            <person name="Luque E.M."/>
            <person name="Marcos A.T."/>
            <person name="Martin J."/>
            <person name="Mccluskey K."/>
            <person name="Medina H.R."/>
            <person name="Miralles-Duran A."/>
            <person name="Miyazaki A."/>
            <person name="Munoz-Torres E."/>
            <person name="Oguiza J.A."/>
            <person name="Ohm R."/>
            <person name="Olmedo M."/>
            <person name="Orejas M."/>
            <person name="Ortiz-Castellanos L."/>
            <person name="Pisabarro A.G."/>
            <person name="Rodriguez-Romero J."/>
            <person name="Ruiz-Herrera J."/>
            <person name="Ruiz-Vazquez R."/>
            <person name="Sanz C."/>
            <person name="Schackwitz W."/>
            <person name="Schmutz J."/>
            <person name="Shahriari M."/>
            <person name="Shelest E."/>
            <person name="Silva-Franco F."/>
            <person name="Soanes D."/>
            <person name="Syed K."/>
            <person name="Tagua V.G."/>
            <person name="Talbot N.J."/>
            <person name="Thon M."/>
            <person name="De Vries R.P."/>
            <person name="Wiebenga A."/>
            <person name="Yadav J.S."/>
            <person name="Braun E.L."/>
            <person name="Baker S."/>
            <person name="Garre V."/>
            <person name="Horwitz B."/>
            <person name="Torres-Martinez S."/>
            <person name="Idnurm A."/>
            <person name="Herrera-Estrella A."/>
            <person name="Gabaldon T."/>
            <person name="Grigoriev I.V."/>
        </authorList>
    </citation>
    <scope>NUCLEOTIDE SEQUENCE [LARGE SCALE GENOMIC DNA]</scope>
    <source>
        <strain evidence="1 2">CBS 277.49</strain>
    </source>
</reference>
<evidence type="ECO:0000313" key="2">
    <source>
        <dbReference type="Proteomes" id="UP000077051"/>
    </source>
</evidence>